<dbReference type="PANTHER" id="PTHR38839">
    <property type="entry name" value="TRANSCRIPTIONAL REGULATOR WHID-RELATED"/>
    <property type="match status" value="1"/>
</dbReference>
<evidence type="ECO:0000313" key="13">
    <source>
        <dbReference type="EMBL" id="QUX26558.1"/>
    </source>
</evidence>
<comment type="subcellular location">
    <subcellularLocation>
        <location evidence="1 11">Cytoplasm</location>
    </subcellularLocation>
</comment>
<keyword evidence="10 11" id="KW-0804">Transcription</keyword>
<keyword evidence="8 11" id="KW-0238">DNA-binding</keyword>
<dbReference type="Proteomes" id="UP000676079">
    <property type="component" value="Plasmid unnamed4"/>
</dbReference>
<feature type="binding site" evidence="11">
    <location>
        <position position="33"/>
    </location>
    <ligand>
        <name>[4Fe-4S] cluster</name>
        <dbReference type="ChEBI" id="CHEBI:49883"/>
    </ligand>
</feature>
<protein>
    <recommendedName>
        <fullName evidence="11">Transcriptional regulator WhiB</fullName>
    </recommendedName>
</protein>
<comment type="similarity">
    <text evidence="2 11">Belongs to the WhiB family.</text>
</comment>
<evidence type="ECO:0000256" key="4">
    <source>
        <dbReference type="ARBA" id="ARBA00022723"/>
    </source>
</evidence>
<evidence type="ECO:0000256" key="10">
    <source>
        <dbReference type="ARBA" id="ARBA00023163"/>
    </source>
</evidence>
<feature type="domain" description="4Fe-4S Wbl-type" evidence="12">
    <location>
        <begin position="5"/>
        <end position="63"/>
    </location>
</feature>
<organism evidence="13 14">
    <name type="scientific">Nocardiopsis changdeensis</name>
    <dbReference type="NCBI Taxonomy" id="2831969"/>
    <lineage>
        <taxon>Bacteria</taxon>
        <taxon>Bacillati</taxon>
        <taxon>Actinomycetota</taxon>
        <taxon>Actinomycetes</taxon>
        <taxon>Streptosporangiales</taxon>
        <taxon>Nocardiopsidaceae</taxon>
        <taxon>Nocardiopsis</taxon>
    </lineage>
</organism>
<comment type="PTM">
    <text evidence="11">Upon Fe-S cluster removal intramolecular disulfide bonds are formed.</text>
</comment>
<evidence type="ECO:0000256" key="1">
    <source>
        <dbReference type="ARBA" id="ARBA00004496"/>
    </source>
</evidence>
<keyword evidence="11" id="KW-0963">Cytoplasm</keyword>
<dbReference type="EMBL" id="CP074136">
    <property type="protein sequence ID" value="QUX26558.1"/>
    <property type="molecule type" value="Genomic_DNA"/>
</dbReference>
<reference evidence="14" key="1">
    <citation type="submission" date="2021-05" db="EMBL/GenBank/DDBJ databases">
        <title>Direct Submission.</title>
        <authorList>
            <person name="Li K."/>
            <person name="Gao J."/>
        </authorList>
    </citation>
    <scope>NUCLEOTIDE SEQUENCE [LARGE SCALE GENOMIC DNA]</scope>
    <source>
        <strain evidence="14">Mg02</strain>
        <plasmid evidence="14">unnamed4</plasmid>
    </source>
</reference>
<feature type="binding site" evidence="11">
    <location>
        <position position="30"/>
    </location>
    <ligand>
        <name>[4Fe-4S] cluster</name>
        <dbReference type="ChEBI" id="CHEBI:49883"/>
    </ligand>
</feature>
<evidence type="ECO:0000256" key="2">
    <source>
        <dbReference type="ARBA" id="ARBA00006597"/>
    </source>
</evidence>
<accession>A0A975QCE1</accession>
<evidence type="ECO:0000256" key="11">
    <source>
        <dbReference type="HAMAP-Rule" id="MF_01479"/>
    </source>
</evidence>
<keyword evidence="6 11" id="KW-0411">Iron-sulfur</keyword>
<keyword evidence="4 11" id="KW-0479">Metal-binding</keyword>
<evidence type="ECO:0000256" key="7">
    <source>
        <dbReference type="ARBA" id="ARBA00023015"/>
    </source>
</evidence>
<gene>
    <name evidence="11" type="primary">whiB</name>
    <name evidence="13" type="ORF">KGD84_32845</name>
</gene>
<evidence type="ECO:0000256" key="9">
    <source>
        <dbReference type="ARBA" id="ARBA00023157"/>
    </source>
</evidence>
<dbReference type="InterPro" id="IPR034768">
    <property type="entry name" value="4FE4S_WBL"/>
</dbReference>
<dbReference type="PROSITE" id="PS51674">
    <property type="entry name" value="4FE4S_WBL"/>
    <property type="match status" value="1"/>
</dbReference>
<dbReference type="HAMAP" id="MF_01479">
    <property type="entry name" value="WhiB"/>
    <property type="match status" value="1"/>
</dbReference>
<keyword evidence="5 11" id="KW-0408">Iron</keyword>
<evidence type="ECO:0000256" key="8">
    <source>
        <dbReference type="ARBA" id="ARBA00023125"/>
    </source>
</evidence>
<keyword evidence="7 11" id="KW-0805">Transcription regulation</keyword>
<name>A0A975QCE1_9ACTN</name>
<keyword evidence="13" id="KW-0614">Plasmid</keyword>
<keyword evidence="9 11" id="KW-1015">Disulfide bond</keyword>
<proteinExistence type="inferred from homology"/>
<sequence length="96" mass="10829">MERAPCRREDVDPELHFLPGAAQNHVKALCRDCPVRVWCLAKALNEGIEFGVWGGMTERERRALLRRRANVRDWYALLTAAEQAHHRVLAGAGATP</sequence>
<evidence type="ECO:0000256" key="3">
    <source>
        <dbReference type="ARBA" id="ARBA00022485"/>
    </source>
</evidence>
<keyword evidence="3 11" id="KW-0004">4Fe-4S</keyword>
<keyword evidence="14" id="KW-1185">Reference proteome</keyword>
<evidence type="ECO:0000313" key="14">
    <source>
        <dbReference type="Proteomes" id="UP000676079"/>
    </source>
</evidence>
<evidence type="ECO:0000256" key="5">
    <source>
        <dbReference type="ARBA" id="ARBA00023004"/>
    </source>
</evidence>
<comment type="cofactor">
    <cofactor evidence="11">
        <name>[4Fe-4S] cluster</name>
        <dbReference type="ChEBI" id="CHEBI:49883"/>
    </cofactor>
    <text evidence="11">Binds 1 [4Fe-4S] cluster per subunit. Following nitrosylation of the [4Fe-4S] cluster binds 1 [4Fe-8(NO)] cluster per subunit.</text>
</comment>
<dbReference type="Pfam" id="PF02467">
    <property type="entry name" value="Whib"/>
    <property type="match status" value="1"/>
</dbReference>
<evidence type="ECO:0000256" key="6">
    <source>
        <dbReference type="ARBA" id="ARBA00023014"/>
    </source>
</evidence>
<feature type="binding site" evidence="11">
    <location>
        <position position="39"/>
    </location>
    <ligand>
        <name>[4Fe-4S] cluster</name>
        <dbReference type="ChEBI" id="CHEBI:49883"/>
    </ligand>
</feature>
<comment type="function">
    <text evidence="11">Acts as a transcriptional regulator. Probably redox-responsive. The apo- but not holo-form probably binds DNA.</text>
</comment>
<dbReference type="InterPro" id="IPR003482">
    <property type="entry name" value="Whib"/>
</dbReference>
<feature type="binding site" evidence="11">
    <location>
        <position position="6"/>
    </location>
    <ligand>
        <name>[4Fe-4S] cluster</name>
        <dbReference type="ChEBI" id="CHEBI:49883"/>
    </ligand>
</feature>
<comment type="PTM">
    <text evidence="11">The Fe-S cluster can be nitrosylated by nitric oxide (NO).</text>
</comment>
<geneLocation type="plasmid" evidence="13 14">
    <name>unnamed4</name>
</geneLocation>
<evidence type="ECO:0000259" key="12">
    <source>
        <dbReference type="PROSITE" id="PS51674"/>
    </source>
</evidence>